<feature type="compositionally biased region" description="Polar residues" evidence="1">
    <location>
        <begin position="137"/>
        <end position="148"/>
    </location>
</feature>
<comment type="caution">
    <text evidence="2">The sequence shown here is derived from an EMBL/GenBank/DDBJ whole genome shotgun (WGS) entry which is preliminary data.</text>
</comment>
<dbReference type="Proteomes" id="UP000230233">
    <property type="component" value="Chromosome II"/>
</dbReference>
<evidence type="ECO:0000256" key="1">
    <source>
        <dbReference type="SAM" id="MobiDB-lite"/>
    </source>
</evidence>
<organism evidence="2 3">
    <name type="scientific">Caenorhabditis nigoni</name>
    <dbReference type="NCBI Taxonomy" id="1611254"/>
    <lineage>
        <taxon>Eukaryota</taxon>
        <taxon>Metazoa</taxon>
        <taxon>Ecdysozoa</taxon>
        <taxon>Nematoda</taxon>
        <taxon>Chromadorea</taxon>
        <taxon>Rhabditida</taxon>
        <taxon>Rhabditina</taxon>
        <taxon>Rhabditomorpha</taxon>
        <taxon>Rhabditoidea</taxon>
        <taxon>Rhabditidae</taxon>
        <taxon>Peloderinae</taxon>
        <taxon>Caenorhabditis</taxon>
    </lineage>
</organism>
<feature type="region of interest" description="Disordered" evidence="1">
    <location>
        <begin position="1"/>
        <end position="153"/>
    </location>
</feature>
<feature type="compositionally biased region" description="Polar residues" evidence="1">
    <location>
        <begin position="1"/>
        <end position="24"/>
    </location>
</feature>
<evidence type="ECO:0000313" key="2">
    <source>
        <dbReference type="EMBL" id="PIC49588.1"/>
    </source>
</evidence>
<name>A0A2G5VCV2_9PELO</name>
<keyword evidence="3" id="KW-1185">Reference proteome</keyword>
<evidence type="ECO:0000313" key="3">
    <source>
        <dbReference type="Proteomes" id="UP000230233"/>
    </source>
</evidence>
<accession>A0A2G5VCV2</accession>
<dbReference type="EMBL" id="PDUG01000002">
    <property type="protein sequence ID" value="PIC49588.1"/>
    <property type="molecule type" value="Genomic_DNA"/>
</dbReference>
<dbReference type="AlphaFoldDB" id="A0A2G5VCV2"/>
<feature type="compositionally biased region" description="Basic and acidic residues" evidence="1">
    <location>
        <begin position="63"/>
        <end position="109"/>
    </location>
</feature>
<sequence length="167" mass="19619">MSPLPQTMYSDSSNAFKKTMNSKNGLDISSSSSDSSEDESIHPTSRLRPSELARMARRRRNREFRDEKDLRKEILHDSVLKKVRRYQKECSETRKKREDATEEQRSQKRPEKRKHQMTMETTDSEKTPDAIEFQGSPAKQQKTSTTDSYDPFGMKSFFQHLDARMLY</sequence>
<gene>
    <name evidence="2" type="primary">Cnig_chr_II.g8141</name>
    <name evidence="2" type="ORF">B9Z55_008141</name>
</gene>
<protein>
    <submittedName>
        <fullName evidence="2">Uncharacterized protein</fullName>
    </submittedName>
</protein>
<reference evidence="3" key="1">
    <citation type="submission" date="2017-10" db="EMBL/GenBank/DDBJ databases">
        <title>Rapid genome shrinkage in a self-fertile nematode reveals novel sperm competition proteins.</title>
        <authorList>
            <person name="Yin D."/>
            <person name="Schwarz E.M."/>
            <person name="Thomas C.G."/>
            <person name="Felde R.L."/>
            <person name="Korf I.F."/>
            <person name="Cutter A.D."/>
            <person name="Schartner C.M."/>
            <person name="Ralston E.J."/>
            <person name="Meyer B.J."/>
            <person name="Haag E.S."/>
        </authorList>
    </citation>
    <scope>NUCLEOTIDE SEQUENCE [LARGE SCALE GENOMIC DNA]</scope>
    <source>
        <strain evidence="3">JU1422</strain>
    </source>
</reference>
<proteinExistence type="predicted"/>